<dbReference type="InterPro" id="IPR001647">
    <property type="entry name" value="HTH_TetR"/>
</dbReference>
<dbReference type="PANTHER" id="PTHR47506">
    <property type="entry name" value="TRANSCRIPTIONAL REGULATORY PROTEIN"/>
    <property type="match status" value="1"/>
</dbReference>
<dbReference type="PRINTS" id="PR00455">
    <property type="entry name" value="HTHTETR"/>
</dbReference>
<dbReference type="RefSeq" id="WP_193735354.1">
    <property type="nucleotide sequence ID" value="NZ_CP063304.1"/>
</dbReference>
<dbReference type="SUPFAM" id="SSF46689">
    <property type="entry name" value="Homeodomain-like"/>
    <property type="match status" value="1"/>
</dbReference>
<dbReference type="InterPro" id="IPR009057">
    <property type="entry name" value="Homeodomain-like_sf"/>
</dbReference>
<reference evidence="6 7" key="1">
    <citation type="submission" date="2020-10" db="EMBL/GenBank/DDBJ databases">
        <title>Blautia liquoris sp.nov., isolated from the mud in a fermentation cellar used for the production of Chinese strong-flavoured liquor.</title>
        <authorList>
            <person name="Lu L."/>
        </authorList>
    </citation>
    <scope>NUCLEOTIDE SEQUENCE [LARGE SCALE GENOMIC DNA]</scope>
    <source>
        <strain evidence="6 7">LZLJ-3</strain>
    </source>
</reference>
<evidence type="ECO:0000256" key="4">
    <source>
        <dbReference type="PROSITE-ProRule" id="PRU00335"/>
    </source>
</evidence>
<keyword evidence="7" id="KW-1185">Reference proteome</keyword>
<dbReference type="InterPro" id="IPR036271">
    <property type="entry name" value="Tet_transcr_reg_TetR-rel_C_sf"/>
</dbReference>
<protein>
    <submittedName>
        <fullName evidence="6">TetR/AcrR family transcriptional regulator</fullName>
    </submittedName>
</protein>
<dbReference type="Pfam" id="PF00440">
    <property type="entry name" value="TetR_N"/>
    <property type="match status" value="1"/>
</dbReference>
<organism evidence="6 7">
    <name type="scientific">Blautia liquoris</name>
    <dbReference type="NCBI Taxonomy" id="2779518"/>
    <lineage>
        <taxon>Bacteria</taxon>
        <taxon>Bacillati</taxon>
        <taxon>Bacillota</taxon>
        <taxon>Clostridia</taxon>
        <taxon>Lachnospirales</taxon>
        <taxon>Lachnospiraceae</taxon>
        <taxon>Blautia</taxon>
    </lineage>
</organism>
<gene>
    <name evidence="6" type="ORF">INP51_13615</name>
</gene>
<evidence type="ECO:0000259" key="5">
    <source>
        <dbReference type="PROSITE" id="PS50977"/>
    </source>
</evidence>
<accession>A0A7M2RF75</accession>
<dbReference type="PROSITE" id="PS50977">
    <property type="entry name" value="HTH_TETR_2"/>
    <property type="match status" value="1"/>
</dbReference>
<dbReference type="KEGG" id="bliq:INP51_13615"/>
<feature type="domain" description="HTH tetR-type" evidence="5">
    <location>
        <begin position="15"/>
        <end position="75"/>
    </location>
</feature>
<evidence type="ECO:0000313" key="7">
    <source>
        <dbReference type="Proteomes" id="UP000593601"/>
    </source>
</evidence>
<keyword evidence="3" id="KW-0804">Transcription</keyword>
<proteinExistence type="predicted"/>
<dbReference type="AlphaFoldDB" id="A0A7M2RF75"/>
<feature type="DNA-binding region" description="H-T-H motif" evidence="4">
    <location>
        <begin position="38"/>
        <end position="57"/>
    </location>
</feature>
<evidence type="ECO:0000256" key="2">
    <source>
        <dbReference type="ARBA" id="ARBA00023125"/>
    </source>
</evidence>
<dbReference type="PANTHER" id="PTHR47506:SF1">
    <property type="entry name" value="HTH-TYPE TRANSCRIPTIONAL REGULATOR YJDC"/>
    <property type="match status" value="1"/>
</dbReference>
<evidence type="ECO:0000256" key="1">
    <source>
        <dbReference type="ARBA" id="ARBA00023015"/>
    </source>
</evidence>
<dbReference type="Gene3D" id="1.10.357.10">
    <property type="entry name" value="Tetracycline Repressor, domain 2"/>
    <property type="match status" value="1"/>
</dbReference>
<evidence type="ECO:0000256" key="3">
    <source>
        <dbReference type="ARBA" id="ARBA00023163"/>
    </source>
</evidence>
<dbReference type="Proteomes" id="UP000593601">
    <property type="component" value="Chromosome"/>
</dbReference>
<dbReference type="GO" id="GO:0003677">
    <property type="term" value="F:DNA binding"/>
    <property type="evidence" value="ECO:0007669"/>
    <property type="project" value="UniProtKB-UniRule"/>
</dbReference>
<name>A0A7M2RF75_9FIRM</name>
<keyword evidence="1" id="KW-0805">Transcription regulation</keyword>
<sequence length="210" mass="24805">MEKKHIMRTTAEETRRNKELIINTGIQIFLKKGYDAANMRDIAEAAGISRGPLYYHFESKSVLYLACVKAYSERSLIEYRRIFSQDKHILELLREDLYYCTRNIAPNSEHPIFTTSKEDSLKEDSLKEANQIFKTYRKRVYEMKVDSIARAIQKGELKKEADPYHMVNMMFIFYEGLYNLIEKTDFITSKMQVSQTIESLITLFKQEYCI</sequence>
<evidence type="ECO:0000313" key="6">
    <source>
        <dbReference type="EMBL" id="QOV18995.1"/>
    </source>
</evidence>
<dbReference type="EMBL" id="CP063304">
    <property type="protein sequence ID" value="QOV18995.1"/>
    <property type="molecule type" value="Genomic_DNA"/>
</dbReference>
<dbReference type="SUPFAM" id="SSF48498">
    <property type="entry name" value="Tetracyclin repressor-like, C-terminal domain"/>
    <property type="match status" value="1"/>
</dbReference>
<keyword evidence="2 4" id="KW-0238">DNA-binding</keyword>